<proteinExistence type="predicted"/>
<gene>
    <name evidence="1" type="ORF">GCM10022392_34270</name>
</gene>
<keyword evidence="2" id="KW-1185">Reference proteome</keyword>
<dbReference type="Pfam" id="PF14137">
    <property type="entry name" value="DUF4304"/>
    <property type="match status" value="1"/>
</dbReference>
<dbReference type="RefSeq" id="WP_345107470.1">
    <property type="nucleotide sequence ID" value="NZ_BAABCV010000020.1"/>
</dbReference>
<evidence type="ECO:0000313" key="1">
    <source>
        <dbReference type="EMBL" id="GAA4105547.1"/>
    </source>
</evidence>
<sequence length="147" mass="17068">MEIKEFKNIFSDIAKSNHLKKNFGGWFTESDECILMLDLQKSNFSNIYYLNIKIYIQGAFGNIYIPSKELLKIQGGDVFRRTPPDFNDVFDLSNHMNDLERNKKLNSLFDNFIMPFTTKALTKSGLKQLSSENQVVLLPAIKEELYK</sequence>
<protein>
    <recommendedName>
        <fullName evidence="3">DUF4304 domain-containing protein</fullName>
    </recommendedName>
</protein>
<comment type="caution">
    <text evidence="1">The sequence shown here is derived from an EMBL/GenBank/DDBJ whole genome shotgun (WGS) entry which is preliminary data.</text>
</comment>
<dbReference type="Proteomes" id="UP001500841">
    <property type="component" value="Unassembled WGS sequence"/>
</dbReference>
<evidence type="ECO:0000313" key="2">
    <source>
        <dbReference type="Proteomes" id="UP001500841"/>
    </source>
</evidence>
<reference evidence="2" key="1">
    <citation type="journal article" date="2019" name="Int. J. Syst. Evol. Microbiol.">
        <title>The Global Catalogue of Microorganisms (GCM) 10K type strain sequencing project: providing services to taxonomists for standard genome sequencing and annotation.</title>
        <authorList>
            <consortium name="The Broad Institute Genomics Platform"/>
            <consortium name="The Broad Institute Genome Sequencing Center for Infectious Disease"/>
            <person name="Wu L."/>
            <person name="Ma J."/>
        </authorList>
    </citation>
    <scope>NUCLEOTIDE SEQUENCE [LARGE SCALE GENOMIC DNA]</scope>
    <source>
        <strain evidence="2">JCM 17085</strain>
    </source>
</reference>
<evidence type="ECO:0008006" key="3">
    <source>
        <dbReference type="Google" id="ProtNLM"/>
    </source>
</evidence>
<name>A0ABP7X8J0_9SPHI</name>
<dbReference type="EMBL" id="BAABCV010000020">
    <property type="protein sequence ID" value="GAA4105547.1"/>
    <property type="molecule type" value="Genomic_DNA"/>
</dbReference>
<organism evidence="1 2">
    <name type="scientific">Mucilaginibacter panaciglaebae</name>
    <dbReference type="NCBI Taxonomy" id="502331"/>
    <lineage>
        <taxon>Bacteria</taxon>
        <taxon>Pseudomonadati</taxon>
        <taxon>Bacteroidota</taxon>
        <taxon>Sphingobacteriia</taxon>
        <taxon>Sphingobacteriales</taxon>
        <taxon>Sphingobacteriaceae</taxon>
        <taxon>Mucilaginibacter</taxon>
    </lineage>
</organism>
<dbReference type="InterPro" id="IPR025412">
    <property type="entry name" value="DUF4304"/>
</dbReference>
<accession>A0ABP7X8J0</accession>